<name>A0AAD2G9U7_9STRA</name>
<evidence type="ECO:0000256" key="2">
    <source>
        <dbReference type="SAM" id="Phobius"/>
    </source>
</evidence>
<dbReference type="AlphaFoldDB" id="A0AAD2G9U7"/>
<evidence type="ECO:0000313" key="5">
    <source>
        <dbReference type="Proteomes" id="UP001295423"/>
    </source>
</evidence>
<sequence length="337" mass="37540">MVVWLRTLPICLLFAGSRADQNGNNNPYGSNLNYYASKYGNGDDDGWNDDQYNYDDAYASSGSYNSSTYTGDDTYGAYSSQSYSNLVYSQSGEQVRDAIVENCKRPTISVNTVTILCDSPYTYYYGNGAHRGSTVCDYGDMATVLVNFNVKSKIRTVDKAYMTIAIYAQKSEQELLFAAMNIDMADIVGKKVSNKGNYEFSMRAVLAKAASSDNSQFVPSFQMGFSTMQDEGYNLGGVNINCNYNVRTQPYSSKFYRAKLNSKNKFGAGPSLHFASFGFMIGVALLAGTFLFFYNKKRIAMQKQAERDDDDENADNYVNAKDDPENSIFKQASLLFK</sequence>
<comment type="caution">
    <text evidence="4">The sequence shown here is derived from an EMBL/GenBank/DDBJ whole genome shotgun (WGS) entry which is preliminary data.</text>
</comment>
<accession>A0AAD2G9U7</accession>
<keyword evidence="5" id="KW-1185">Reference proteome</keyword>
<evidence type="ECO:0000313" key="4">
    <source>
        <dbReference type="EMBL" id="CAJ1966700.1"/>
    </source>
</evidence>
<keyword evidence="2" id="KW-0812">Transmembrane</keyword>
<organism evidence="4 5">
    <name type="scientific">Cylindrotheca closterium</name>
    <dbReference type="NCBI Taxonomy" id="2856"/>
    <lineage>
        <taxon>Eukaryota</taxon>
        <taxon>Sar</taxon>
        <taxon>Stramenopiles</taxon>
        <taxon>Ochrophyta</taxon>
        <taxon>Bacillariophyta</taxon>
        <taxon>Bacillariophyceae</taxon>
        <taxon>Bacillariophycidae</taxon>
        <taxon>Bacillariales</taxon>
        <taxon>Bacillariaceae</taxon>
        <taxon>Cylindrotheca</taxon>
    </lineage>
</organism>
<dbReference type="Proteomes" id="UP001295423">
    <property type="component" value="Unassembled WGS sequence"/>
</dbReference>
<feature type="transmembrane region" description="Helical" evidence="2">
    <location>
        <begin position="272"/>
        <end position="294"/>
    </location>
</feature>
<keyword evidence="2" id="KW-0472">Membrane</keyword>
<feature type="chain" id="PRO_5042050572" evidence="3">
    <location>
        <begin position="20"/>
        <end position="337"/>
    </location>
</feature>
<keyword evidence="2" id="KW-1133">Transmembrane helix</keyword>
<evidence type="ECO:0000256" key="1">
    <source>
        <dbReference type="SAM" id="MobiDB-lite"/>
    </source>
</evidence>
<feature type="region of interest" description="Disordered" evidence="1">
    <location>
        <begin position="304"/>
        <end position="323"/>
    </location>
</feature>
<feature type="signal peptide" evidence="3">
    <location>
        <begin position="1"/>
        <end position="19"/>
    </location>
</feature>
<reference evidence="4" key="1">
    <citation type="submission" date="2023-08" db="EMBL/GenBank/DDBJ databases">
        <authorList>
            <person name="Audoor S."/>
            <person name="Bilcke G."/>
        </authorList>
    </citation>
    <scope>NUCLEOTIDE SEQUENCE</scope>
</reference>
<dbReference type="EMBL" id="CAKOGP040002313">
    <property type="protein sequence ID" value="CAJ1966700.1"/>
    <property type="molecule type" value="Genomic_DNA"/>
</dbReference>
<evidence type="ECO:0000256" key="3">
    <source>
        <dbReference type="SAM" id="SignalP"/>
    </source>
</evidence>
<proteinExistence type="predicted"/>
<gene>
    <name evidence="4" type="ORF">CYCCA115_LOCUS22283</name>
</gene>
<protein>
    <submittedName>
        <fullName evidence="4">Uncharacterized protein</fullName>
    </submittedName>
</protein>
<keyword evidence="3" id="KW-0732">Signal</keyword>